<protein>
    <recommendedName>
        <fullName evidence="4">Oligosaccharide repeat unit polymerase</fullName>
    </recommendedName>
</protein>
<gene>
    <name evidence="2" type="ORF">HMP0015_0457</name>
</gene>
<feature type="transmembrane region" description="Helical" evidence="1">
    <location>
        <begin position="6"/>
        <end position="21"/>
    </location>
</feature>
<organism evidence="2 3">
    <name type="scientific">Acinetobacter haemolyticus ATCC 19194</name>
    <dbReference type="NCBI Taxonomy" id="707232"/>
    <lineage>
        <taxon>Bacteria</taxon>
        <taxon>Pseudomonadati</taxon>
        <taxon>Pseudomonadota</taxon>
        <taxon>Gammaproteobacteria</taxon>
        <taxon>Moraxellales</taxon>
        <taxon>Moraxellaceae</taxon>
        <taxon>Acinetobacter</taxon>
    </lineage>
</organism>
<comment type="caution">
    <text evidence="2">The sequence shown here is derived from an EMBL/GenBank/DDBJ whole genome shotgun (WGS) entry which is preliminary data.</text>
</comment>
<feature type="transmembrane region" description="Helical" evidence="1">
    <location>
        <begin position="206"/>
        <end position="221"/>
    </location>
</feature>
<feature type="transmembrane region" description="Helical" evidence="1">
    <location>
        <begin position="228"/>
        <end position="251"/>
    </location>
</feature>
<reference evidence="3" key="1">
    <citation type="submission" date="2010-03" db="EMBL/GenBank/DDBJ databases">
        <title>Complete sequence of Mobiluncus curtisii ATCC 43063.</title>
        <authorList>
            <person name="Muzny D."/>
            <person name="Qin X."/>
            <person name="Deng J."/>
            <person name="Jiang H."/>
            <person name="Liu Y."/>
            <person name="Qu J."/>
            <person name="Song X.-Z."/>
            <person name="Zhang L."/>
            <person name="Thornton R."/>
            <person name="Coyle M."/>
            <person name="Francisco L."/>
            <person name="Jackson L."/>
            <person name="Javaid M."/>
            <person name="Korchina V."/>
            <person name="Kovar C."/>
            <person name="Mata R."/>
            <person name="Mathew T."/>
            <person name="Ngo R."/>
            <person name="Nguyen L."/>
            <person name="Nguyen N."/>
            <person name="Okwuonu G."/>
            <person name="Ongeri F."/>
            <person name="Pham C."/>
            <person name="Simmons D."/>
            <person name="Wilczek-Boney K."/>
            <person name="Hale W."/>
            <person name="Jakkamsetti A."/>
            <person name="Pham P."/>
            <person name="Ruth R."/>
            <person name="San Lucas F."/>
            <person name="Warren J."/>
            <person name="Zhang J."/>
            <person name="Zhao Z."/>
            <person name="Zhou C."/>
            <person name="Zhu D."/>
            <person name="Lee S."/>
            <person name="Bess C."/>
            <person name="Blankenburg K."/>
            <person name="Forbes L."/>
            <person name="Fu Q."/>
            <person name="Gubbala S."/>
            <person name="Hirani K."/>
            <person name="Jayaseelan J.C."/>
            <person name="Lara F."/>
            <person name="Munidasa M."/>
            <person name="Palculict T."/>
            <person name="Patil S."/>
            <person name="Pu L.-L."/>
            <person name="Saada N."/>
            <person name="Tang L."/>
            <person name="Weissenberger G."/>
            <person name="Zhu Y."/>
            <person name="Hemphill L."/>
            <person name="Shang Y."/>
            <person name="Youmans B."/>
            <person name="Ayvaz T."/>
            <person name="Ross M."/>
            <person name="Santibanez J."/>
            <person name="Aqrawi P."/>
            <person name="Gross S."/>
            <person name="Joshi V."/>
            <person name="Fowler G."/>
            <person name="Nazareth L."/>
            <person name="Reid J."/>
            <person name="Worley K."/>
            <person name="Petrosino J."/>
            <person name="Highlander S."/>
            <person name="Gibbs R."/>
            <person name="Gibbs R."/>
        </authorList>
    </citation>
    <scope>NUCLEOTIDE SEQUENCE [LARGE SCALE GENOMIC DNA]</scope>
    <source>
        <strain evidence="3">ATCC 19194</strain>
    </source>
</reference>
<keyword evidence="1" id="KW-0472">Membrane</keyword>
<dbReference type="NCBIfam" id="TIGR04370">
    <property type="entry name" value="glyco_rpt_poly"/>
    <property type="match status" value="1"/>
</dbReference>
<feature type="transmembrane region" description="Helical" evidence="1">
    <location>
        <begin position="182"/>
        <end position="200"/>
    </location>
</feature>
<dbReference type="AlphaFoldDB" id="D4XL70"/>
<keyword evidence="1" id="KW-1133">Transmembrane helix</keyword>
<evidence type="ECO:0000313" key="3">
    <source>
        <dbReference type="Proteomes" id="UP000003085"/>
    </source>
</evidence>
<feature type="transmembrane region" description="Helical" evidence="1">
    <location>
        <begin position="110"/>
        <end position="130"/>
    </location>
</feature>
<feature type="transmembrane region" description="Helical" evidence="1">
    <location>
        <begin position="68"/>
        <end position="89"/>
    </location>
</feature>
<dbReference type="RefSeq" id="WP_004637406.1">
    <property type="nucleotide sequence ID" value="NZ_GG770435.1"/>
</dbReference>
<dbReference type="TCDB" id="9.B.67.3.4">
    <property type="family name" value="the o-antigen polymerase (oap) family"/>
</dbReference>
<keyword evidence="1" id="KW-0812">Transmembrane</keyword>
<dbReference type="Proteomes" id="UP000003085">
    <property type="component" value="Unassembled WGS sequence"/>
</dbReference>
<dbReference type="EMBL" id="ADMT01000078">
    <property type="protein sequence ID" value="EFF84029.1"/>
    <property type="molecule type" value="Genomic_DNA"/>
</dbReference>
<evidence type="ECO:0008006" key="4">
    <source>
        <dbReference type="Google" id="ProtNLM"/>
    </source>
</evidence>
<feature type="transmembrane region" description="Helical" evidence="1">
    <location>
        <begin position="345"/>
        <end position="370"/>
    </location>
</feature>
<accession>D4XL70</accession>
<sequence>MAIFLIVLMLFSLIFWLFKEYKQFGVSLTFMVLVWSVVIYCLAPLALIFSYNKVASPRFLSNIYDINYLAPIFVVFIFFVSMYLGTLIMRSKKFKIEMDFSAKQVRKTSLIIFLVGLFSLLFFIKSYGGLEYVLSNMSQIRSGTDDNKNYLAAFVASFSKYINLSFMIMLAFIFYKKQVKKIDYLFFVIISFFALFSIYLSAGREAGIAFLISILVVYLSIHKKIPILATSIFAFIAFIYILFGKTFLFALNNENFDKDVFFENDFLITLYDSYNIIVSEFSHQYLSLINFMQYDYNFRYLGDYVYWVFKPFKLLGFDIPDSISYFNTYIVYGVWDSEIPPGAVAFGYLQLGIIGVILHGFILGIFFRFFDIMFRAKSQENPILLGFYAFLVTSFTYMLSNSDPALFLQNRIPNILFLILLLCFFNTKIVRK</sequence>
<name>D4XL70_ACIHA</name>
<evidence type="ECO:0000313" key="2">
    <source>
        <dbReference type="EMBL" id="EFF84029.1"/>
    </source>
</evidence>
<feature type="transmembrane region" description="Helical" evidence="1">
    <location>
        <begin position="382"/>
        <end position="400"/>
    </location>
</feature>
<evidence type="ECO:0000256" key="1">
    <source>
        <dbReference type="SAM" id="Phobius"/>
    </source>
</evidence>
<feature type="transmembrane region" description="Helical" evidence="1">
    <location>
        <begin position="412"/>
        <end position="430"/>
    </location>
</feature>
<feature type="transmembrane region" description="Helical" evidence="1">
    <location>
        <begin position="28"/>
        <end position="48"/>
    </location>
</feature>
<feature type="transmembrane region" description="Helical" evidence="1">
    <location>
        <begin position="150"/>
        <end position="175"/>
    </location>
</feature>
<dbReference type="HOGENOM" id="CLU_634052_0_0_6"/>
<proteinExistence type="predicted"/>